<dbReference type="CDD" id="cd08977">
    <property type="entry name" value="SusD"/>
    <property type="match status" value="1"/>
</dbReference>
<dbReference type="PROSITE" id="PS51257">
    <property type="entry name" value="PROKAR_LIPOPROTEIN"/>
    <property type="match status" value="1"/>
</dbReference>
<evidence type="ECO:0000313" key="9">
    <source>
        <dbReference type="EMBL" id="RGV59720.1"/>
    </source>
</evidence>
<evidence type="ECO:0000259" key="7">
    <source>
        <dbReference type="Pfam" id="PF07980"/>
    </source>
</evidence>
<dbReference type="Gene3D" id="1.25.40.900">
    <property type="match status" value="1"/>
</dbReference>
<dbReference type="AlphaFoldDB" id="A0A412YQP5"/>
<organism evidence="9 10">
    <name type="scientific">Bacteroides fragilis</name>
    <dbReference type="NCBI Taxonomy" id="817"/>
    <lineage>
        <taxon>Bacteria</taxon>
        <taxon>Pseudomonadati</taxon>
        <taxon>Bacteroidota</taxon>
        <taxon>Bacteroidia</taxon>
        <taxon>Bacteroidales</taxon>
        <taxon>Bacteroidaceae</taxon>
        <taxon>Bacteroides</taxon>
    </lineage>
</organism>
<evidence type="ECO:0000256" key="5">
    <source>
        <dbReference type="ARBA" id="ARBA00023237"/>
    </source>
</evidence>
<dbReference type="Proteomes" id="UP000286270">
    <property type="component" value="Unassembled WGS sequence"/>
</dbReference>
<dbReference type="InterPro" id="IPR033985">
    <property type="entry name" value="SusD-like_N"/>
</dbReference>
<feature type="signal peptide" evidence="6">
    <location>
        <begin position="1"/>
        <end position="17"/>
    </location>
</feature>
<evidence type="ECO:0000259" key="8">
    <source>
        <dbReference type="Pfam" id="PF14322"/>
    </source>
</evidence>
<proteinExistence type="inferred from homology"/>
<evidence type="ECO:0000256" key="1">
    <source>
        <dbReference type="ARBA" id="ARBA00004442"/>
    </source>
</evidence>
<dbReference type="Gene3D" id="1.25.40.390">
    <property type="match status" value="1"/>
</dbReference>
<evidence type="ECO:0000256" key="6">
    <source>
        <dbReference type="SAM" id="SignalP"/>
    </source>
</evidence>
<dbReference type="InterPro" id="IPR011990">
    <property type="entry name" value="TPR-like_helical_dom_sf"/>
</dbReference>
<dbReference type="GO" id="GO:0009279">
    <property type="term" value="C:cell outer membrane"/>
    <property type="evidence" value="ECO:0007669"/>
    <property type="project" value="UniProtKB-SubCell"/>
</dbReference>
<sequence length="467" mass="52734">MKKLYVFTLILALSVSACDTFDKTPSAEWPSEGAIATVEDLQYAVNGVYQSQTSSIDLGTNPRGSYAGDFGLYADMRGSDFQCIGKNNQATDVSKYQATKNSTDASNFYKRFYLSLARINKIFDSVQKAELKGDDVEAMEGELYALRALFHFDLARLFAKLPSNAQDDDLGIVLSTQVYESGYIGERATIAKTYETILTDLQTALNKLSETDHKELGHIDYWGARALRARVYLYMNKNAEALADAKYVIEHSPYRLLTRGEYIGSWLKEGSNESIFEIMVTSLYNPQRNSLGYYTHAEGYAEAGITENFKTFLQSRPDDIRSELIAEETDTDGKTNKGWYIQKYPGRDGQIYVNNPKVIRLSEVYLIAAEAALKTGGDAAYYINELRKNRIQGYTDVATVTLDDILTERRLELYGENHSAWDYWRNKQSINSPAVKEVKYDDYRTVMPIPVAEINVSKGKLIQNEGY</sequence>
<comment type="similarity">
    <text evidence="2">Belongs to the SusD family.</text>
</comment>
<dbReference type="RefSeq" id="WP_122141544.1">
    <property type="nucleotide sequence ID" value="NZ_JAFKPL010000006.1"/>
</dbReference>
<keyword evidence="3 6" id="KW-0732">Signal</keyword>
<gene>
    <name evidence="9" type="ORF">DWW08_01025</name>
</gene>
<dbReference type="InterPro" id="IPR012944">
    <property type="entry name" value="SusD_RagB_dom"/>
</dbReference>
<comment type="subcellular location">
    <subcellularLocation>
        <location evidence="1">Cell outer membrane</location>
    </subcellularLocation>
</comment>
<dbReference type="EMBL" id="QRZH01000001">
    <property type="protein sequence ID" value="RGV59720.1"/>
    <property type="molecule type" value="Genomic_DNA"/>
</dbReference>
<evidence type="ECO:0000313" key="10">
    <source>
        <dbReference type="Proteomes" id="UP000286270"/>
    </source>
</evidence>
<name>A0A412YQP5_BACFG</name>
<dbReference type="Pfam" id="PF14322">
    <property type="entry name" value="SusD-like_3"/>
    <property type="match status" value="1"/>
</dbReference>
<dbReference type="SUPFAM" id="SSF48452">
    <property type="entry name" value="TPR-like"/>
    <property type="match status" value="1"/>
</dbReference>
<feature type="domain" description="RagB/SusD" evidence="7">
    <location>
        <begin position="333"/>
        <end position="467"/>
    </location>
</feature>
<keyword evidence="5" id="KW-0998">Cell outer membrane</keyword>
<feature type="domain" description="SusD-like N-terminal" evidence="8">
    <location>
        <begin position="85"/>
        <end position="233"/>
    </location>
</feature>
<protein>
    <submittedName>
        <fullName evidence="9">RagB/SusD family nutrient uptake outer membrane protein</fullName>
    </submittedName>
</protein>
<evidence type="ECO:0000256" key="4">
    <source>
        <dbReference type="ARBA" id="ARBA00023136"/>
    </source>
</evidence>
<comment type="caution">
    <text evidence="9">The sequence shown here is derived from an EMBL/GenBank/DDBJ whole genome shotgun (WGS) entry which is preliminary data.</text>
</comment>
<keyword evidence="4" id="KW-0472">Membrane</keyword>
<dbReference type="Gene3D" id="2.20.20.130">
    <property type="match status" value="1"/>
</dbReference>
<feature type="chain" id="PRO_5019471607" evidence="6">
    <location>
        <begin position="18"/>
        <end position="467"/>
    </location>
</feature>
<accession>A0A412YQP5</accession>
<evidence type="ECO:0000256" key="2">
    <source>
        <dbReference type="ARBA" id="ARBA00006275"/>
    </source>
</evidence>
<reference evidence="9 10" key="1">
    <citation type="submission" date="2018-08" db="EMBL/GenBank/DDBJ databases">
        <title>A genome reference for cultivated species of the human gut microbiota.</title>
        <authorList>
            <person name="Zou Y."/>
            <person name="Xue W."/>
            <person name="Luo G."/>
        </authorList>
    </citation>
    <scope>NUCLEOTIDE SEQUENCE [LARGE SCALE GENOMIC DNA]</scope>
    <source>
        <strain evidence="9 10">AF14-26</strain>
    </source>
</reference>
<evidence type="ECO:0000256" key="3">
    <source>
        <dbReference type="ARBA" id="ARBA00022729"/>
    </source>
</evidence>
<dbReference type="Pfam" id="PF07980">
    <property type="entry name" value="SusD_RagB"/>
    <property type="match status" value="1"/>
</dbReference>